<protein>
    <recommendedName>
        <fullName evidence="7">Thioredoxin reductase</fullName>
        <ecNumber evidence="7">1.8.1.9</ecNumber>
    </recommendedName>
</protein>
<dbReference type="PANTHER" id="PTHR48105">
    <property type="entry name" value="THIOREDOXIN REDUCTASE 1-RELATED-RELATED"/>
    <property type="match status" value="1"/>
</dbReference>
<dbReference type="InterPro" id="IPR023753">
    <property type="entry name" value="FAD/NAD-binding_dom"/>
</dbReference>
<comment type="cofactor">
    <cofactor evidence="8">
        <name>FAD</name>
        <dbReference type="ChEBI" id="CHEBI:57692"/>
    </cofactor>
    <text evidence="8">Binds 1 FAD per subunit.</text>
</comment>
<keyword evidence="3 7" id="KW-0274">FAD</keyword>
<keyword evidence="8" id="KW-0521">NADP</keyword>
<accession>G9X0D6</accession>
<dbReference type="PATRIC" id="fig|796937.3.peg.1082"/>
<dbReference type="RefSeq" id="WP_009526101.1">
    <property type="nucleotide sequence ID" value="NZ_JH414561.1"/>
</dbReference>
<dbReference type="EMBL" id="AFZE01000013">
    <property type="protein sequence ID" value="EHL15483.1"/>
    <property type="molecule type" value="Genomic_DNA"/>
</dbReference>
<keyword evidence="6 7" id="KW-0676">Redox-active center</keyword>
<evidence type="ECO:0000256" key="6">
    <source>
        <dbReference type="ARBA" id="ARBA00023284"/>
    </source>
</evidence>
<dbReference type="GO" id="GO:0005737">
    <property type="term" value="C:cytoplasm"/>
    <property type="evidence" value="ECO:0007669"/>
    <property type="project" value="InterPro"/>
</dbReference>
<evidence type="ECO:0000313" key="11">
    <source>
        <dbReference type="Proteomes" id="UP000006437"/>
    </source>
</evidence>
<comment type="subunit">
    <text evidence="7">Homodimer.</text>
</comment>
<dbReference type="EC" id="1.8.1.9" evidence="7"/>
<reference evidence="10 11" key="1">
    <citation type="submission" date="2011-08" db="EMBL/GenBank/DDBJ databases">
        <title>The Genome Sequence of Eubacteriaceae bacterium ACC19a.</title>
        <authorList>
            <consortium name="The Broad Institute Genome Sequencing Platform"/>
            <person name="Earl A."/>
            <person name="Ward D."/>
            <person name="Feldgarden M."/>
            <person name="Gevers D."/>
            <person name="Sizova M."/>
            <person name="Hazen A."/>
            <person name="Epstein S."/>
            <person name="Young S.K."/>
            <person name="Zeng Q."/>
            <person name="Gargeya S."/>
            <person name="Fitzgerald M."/>
            <person name="Haas B."/>
            <person name="Abouelleil A."/>
            <person name="Alvarado L."/>
            <person name="Arachchi H.M."/>
            <person name="Berlin A."/>
            <person name="Brown A."/>
            <person name="Chapman S.B."/>
            <person name="Chen Z."/>
            <person name="Dunbar C."/>
            <person name="Freedman E."/>
            <person name="Gearin G."/>
            <person name="Gellesch M."/>
            <person name="Goldberg J."/>
            <person name="Griggs A."/>
            <person name="Gujja S."/>
            <person name="Heiman D."/>
            <person name="Howarth C."/>
            <person name="Larson L."/>
            <person name="Lui A."/>
            <person name="MacDonald P.J.P."/>
            <person name="Montmayeur A."/>
            <person name="Murphy C."/>
            <person name="Neiman D."/>
            <person name="Pearson M."/>
            <person name="Priest M."/>
            <person name="Roberts A."/>
            <person name="Saif S."/>
            <person name="Shea T."/>
            <person name="Shenoy N."/>
            <person name="Sisk P."/>
            <person name="Stolte C."/>
            <person name="Sykes S."/>
            <person name="Wortman J."/>
            <person name="Nusbaum C."/>
            <person name="Birren B."/>
        </authorList>
    </citation>
    <scope>NUCLEOTIDE SEQUENCE [LARGE SCALE GENOMIC DNA]</scope>
    <source>
        <strain evidence="10 11">ACC19a</strain>
    </source>
</reference>
<dbReference type="InterPro" id="IPR050097">
    <property type="entry name" value="Ferredoxin-NADP_redctase_2"/>
</dbReference>
<evidence type="ECO:0000256" key="2">
    <source>
        <dbReference type="ARBA" id="ARBA00022630"/>
    </source>
</evidence>
<feature type="domain" description="FAD/NAD(P)-binding" evidence="9">
    <location>
        <begin position="4"/>
        <end position="296"/>
    </location>
</feature>
<dbReference type="AlphaFoldDB" id="G9X0D6"/>
<evidence type="ECO:0000256" key="7">
    <source>
        <dbReference type="RuleBase" id="RU003880"/>
    </source>
</evidence>
<dbReference type="Gene3D" id="3.50.50.60">
    <property type="entry name" value="FAD/NAD(P)-binding domain"/>
    <property type="match status" value="2"/>
</dbReference>
<dbReference type="NCBIfam" id="TIGR01292">
    <property type="entry name" value="TRX_reduct"/>
    <property type="match status" value="1"/>
</dbReference>
<comment type="similarity">
    <text evidence="1 7">Belongs to the class-II pyridine nucleotide-disulfide oxidoreductase family.</text>
</comment>
<evidence type="ECO:0000256" key="5">
    <source>
        <dbReference type="ARBA" id="ARBA00023157"/>
    </source>
</evidence>
<evidence type="ECO:0000256" key="3">
    <source>
        <dbReference type="ARBA" id="ARBA00022827"/>
    </source>
</evidence>
<comment type="catalytic activity">
    <reaction evidence="7">
        <text>[thioredoxin]-dithiol + NADP(+) = [thioredoxin]-disulfide + NADPH + H(+)</text>
        <dbReference type="Rhea" id="RHEA:20345"/>
        <dbReference type="Rhea" id="RHEA-COMP:10698"/>
        <dbReference type="Rhea" id="RHEA-COMP:10700"/>
        <dbReference type="ChEBI" id="CHEBI:15378"/>
        <dbReference type="ChEBI" id="CHEBI:29950"/>
        <dbReference type="ChEBI" id="CHEBI:50058"/>
        <dbReference type="ChEBI" id="CHEBI:57783"/>
        <dbReference type="ChEBI" id="CHEBI:58349"/>
        <dbReference type="EC" id="1.8.1.9"/>
    </reaction>
</comment>
<evidence type="ECO:0000256" key="1">
    <source>
        <dbReference type="ARBA" id="ARBA00009333"/>
    </source>
</evidence>
<name>G9X0D6_9FIRM</name>
<dbReference type="Pfam" id="PF07992">
    <property type="entry name" value="Pyr_redox_2"/>
    <property type="match status" value="1"/>
</dbReference>
<proteinExistence type="inferred from homology"/>
<comment type="caution">
    <text evidence="10">The sequence shown here is derived from an EMBL/GenBank/DDBJ whole genome shotgun (WGS) entry which is preliminary data.</text>
</comment>
<dbReference type="InterPro" id="IPR036188">
    <property type="entry name" value="FAD/NAD-bd_sf"/>
</dbReference>
<dbReference type="BioCyc" id="EBAC796937-HMP:GMGH-1880-MONOMER"/>
<gene>
    <name evidence="10" type="ORF">HMPREF9629_01872</name>
</gene>
<dbReference type="PROSITE" id="PS00573">
    <property type="entry name" value="PYRIDINE_REDOX_2"/>
    <property type="match status" value="1"/>
</dbReference>
<dbReference type="PRINTS" id="PR00368">
    <property type="entry name" value="FADPNR"/>
</dbReference>
<dbReference type="SUPFAM" id="SSF51905">
    <property type="entry name" value="FAD/NAD(P)-binding domain"/>
    <property type="match status" value="1"/>
</dbReference>
<evidence type="ECO:0000256" key="4">
    <source>
        <dbReference type="ARBA" id="ARBA00023002"/>
    </source>
</evidence>
<keyword evidence="2 7" id="KW-0285">Flavoprotein</keyword>
<keyword evidence="4 7" id="KW-0560">Oxidoreductase</keyword>
<evidence type="ECO:0000256" key="8">
    <source>
        <dbReference type="RuleBase" id="RU003881"/>
    </source>
</evidence>
<dbReference type="GO" id="GO:0004791">
    <property type="term" value="F:thioredoxin-disulfide reductase (NADPH) activity"/>
    <property type="evidence" value="ECO:0007669"/>
    <property type="project" value="UniProtKB-UniRule"/>
</dbReference>
<dbReference type="InterPro" id="IPR005982">
    <property type="entry name" value="Thioredox_Rdtase"/>
</dbReference>
<organism evidence="10 11">
    <name type="scientific">Peptoanaerobacter stomatis</name>
    <dbReference type="NCBI Taxonomy" id="796937"/>
    <lineage>
        <taxon>Bacteria</taxon>
        <taxon>Bacillati</taxon>
        <taxon>Bacillota</taxon>
        <taxon>Clostridia</taxon>
        <taxon>Peptostreptococcales</taxon>
        <taxon>Filifactoraceae</taxon>
        <taxon>Peptoanaerobacter</taxon>
    </lineage>
</organism>
<dbReference type="HOGENOM" id="CLU_031864_5_3_9"/>
<evidence type="ECO:0000259" key="9">
    <source>
        <dbReference type="Pfam" id="PF07992"/>
    </source>
</evidence>
<dbReference type="PRINTS" id="PR00469">
    <property type="entry name" value="PNDRDTASEII"/>
</dbReference>
<dbReference type="Proteomes" id="UP000006437">
    <property type="component" value="Unassembled WGS sequence"/>
</dbReference>
<sequence length="311" mass="34128">MKSYDVIIVGGGSAGLTAAIYTSRAKLKTLVLEKAAFGGQISSTMDVENYPGSLGNESGQDIINRMYEQAEKFGTEFVKQEVVDFDFSNKLKLIKTKEETFESKAIILALGANPRKLGVKGEDEFASKGVSYCATCDGPFFKDIEIFVVGGGDTALQEAIFLTKYASKVTVIHRRDEFRASKILQERAKNNEKIEFKMSCVIDEIKGDGLVNEIVIKELKTGNIEQIKPQNEFNILGVFVFTGNVPSTSLFAKEFKLDANGYFVAGEDMKIAQGVYVAGDCRQKRFRQVVTATSDGAIAALEAGTYIDENF</sequence>
<keyword evidence="5" id="KW-1015">Disulfide bond</keyword>
<dbReference type="InterPro" id="IPR008255">
    <property type="entry name" value="Pyr_nucl-diS_OxRdtase_2_AS"/>
</dbReference>
<dbReference type="GO" id="GO:0019430">
    <property type="term" value="P:removal of superoxide radicals"/>
    <property type="evidence" value="ECO:0007669"/>
    <property type="project" value="UniProtKB-UniRule"/>
</dbReference>
<evidence type="ECO:0000313" key="10">
    <source>
        <dbReference type="EMBL" id="EHL15483.1"/>
    </source>
</evidence>